<evidence type="ECO:0000313" key="2">
    <source>
        <dbReference type="Proteomes" id="UP000249254"/>
    </source>
</evidence>
<gene>
    <name evidence="1" type="ORF">DJ017_08265</name>
</gene>
<protein>
    <submittedName>
        <fullName evidence="1">Polysaccharide deacetylase</fullName>
    </submittedName>
</protein>
<accession>A0A328AJA4</accession>
<organism evidence="1 2">
    <name type="scientific">Phenylobacterium soli</name>
    <dbReference type="NCBI Taxonomy" id="2170551"/>
    <lineage>
        <taxon>Bacteria</taxon>
        <taxon>Pseudomonadati</taxon>
        <taxon>Pseudomonadota</taxon>
        <taxon>Alphaproteobacteria</taxon>
        <taxon>Caulobacterales</taxon>
        <taxon>Caulobacteraceae</taxon>
        <taxon>Phenylobacterium</taxon>
    </lineage>
</organism>
<dbReference type="RefSeq" id="WP_111528266.1">
    <property type="nucleotide sequence ID" value="NZ_JBHRSG010000004.1"/>
</dbReference>
<dbReference type="AlphaFoldDB" id="A0A328AJA4"/>
<reference evidence="2" key="1">
    <citation type="submission" date="2018-05" db="EMBL/GenBank/DDBJ databases">
        <authorList>
            <person name="Li X."/>
        </authorList>
    </citation>
    <scope>NUCLEOTIDE SEQUENCE [LARGE SCALE GENOMIC DNA]</scope>
    <source>
        <strain evidence="2">LX32</strain>
    </source>
</reference>
<evidence type="ECO:0000313" key="1">
    <source>
        <dbReference type="EMBL" id="RAK54515.1"/>
    </source>
</evidence>
<proteinExistence type="predicted"/>
<dbReference type="SUPFAM" id="SSF88713">
    <property type="entry name" value="Glycoside hydrolase/deacetylase"/>
    <property type="match status" value="1"/>
</dbReference>
<dbReference type="EMBL" id="QFYQ01000001">
    <property type="protein sequence ID" value="RAK54515.1"/>
    <property type="molecule type" value="Genomic_DNA"/>
</dbReference>
<dbReference type="Gene3D" id="3.20.20.370">
    <property type="entry name" value="Glycoside hydrolase/deacetylase"/>
    <property type="match status" value="1"/>
</dbReference>
<dbReference type="GO" id="GO:0005975">
    <property type="term" value="P:carbohydrate metabolic process"/>
    <property type="evidence" value="ECO:0007669"/>
    <property type="project" value="InterPro"/>
</dbReference>
<sequence>MRLAAELGRWRRAGRCATLWWRDDDARAATPALRRLLVLSDAHRTPLTLAVIPDGRLRELAALLGGRPWVSVVQHGVDHLNRRDGAAAGEFPHEWSEAQLAERLNIGWRQVERLPGALRMFTPPWNDVHPALPQALLACGYTGLSAWGEIAEAGPRIDAHIDLMRWKKGARFRGRRRMWSALRVALRARRRAGLWDAPIGLLSHHLDHDEDAWAFLEALLAWAEGRPELKWKALADLT</sequence>
<dbReference type="InterPro" id="IPR011330">
    <property type="entry name" value="Glyco_hydro/deAcase_b/a-brl"/>
</dbReference>
<dbReference type="Proteomes" id="UP000249254">
    <property type="component" value="Unassembled WGS sequence"/>
</dbReference>
<keyword evidence="2" id="KW-1185">Reference proteome</keyword>
<comment type="caution">
    <text evidence="1">The sequence shown here is derived from an EMBL/GenBank/DDBJ whole genome shotgun (WGS) entry which is preliminary data.</text>
</comment>
<name>A0A328AJA4_9CAUL</name>